<name>A0A1R3H6H1_COCAP</name>
<dbReference type="Gramene" id="OMO65921">
    <property type="protein sequence ID" value="OMO65921"/>
    <property type="gene ID" value="CCACVL1_21340"/>
</dbReference>
<gene>
    <name evidence="2" type="ORF">CCACVL1_21340</name>
</gene>
<dbReference type="EMBL" id="AWWV01012584">
    <property type="protein sequence ID" value="OMO65921.1"/>
    <property type="molecule type" value="Genomic_DNA"/>
</dbReference>
<evidence type="ECO:0000313" key="3">
    <source>
        <dbReference type="Proteomes" id="UP000188268"/>
    </source>
</evidence>
<protein>
    <submittedName>
        <fullName evidence="2">Uncharacterized protein</fullName>
    </submittedName>
</protein>
<accession>A0A1R3H6H1</accession>
<evidence type="ECO:0000313" key="2">
    <source>
        <dbReference type="EMBL" id="OMO65921.1"/>
    </source>
</evidence>
<reference evidence="2 3" key="1">
    <citation type="submission" date="2013-09" db="EMBL/GenBank/DDBJ databases">
        <title>Corchorus capsularis genome sequencing.</title>
        <authorList>
            <person name="Alam M."/>
            <person name="Haque M.S."/>
            <person name="Islam M.S."/>
            <person name="Emdad E.M."/>
            <person name="Islam M.M."/>
            <person name="Ahmed B."/>
            <person name="Halim A."/>
            <person name="Hossen Q.M.M."/>
            <person name="Hossain M.Z."/>
            <person name="Ahmed R."/>
            <person name="Khan M.M."/>
            <person name="Islam R."/>
            <person name="Rashid M.M."/>
            <person name="Khan S.A."/>
            <person name="Rahman M.S."/>
            <person name="Alam M."/>
        </authorList>
    </citation>
    <scope>NUCLEOTIDE SEQUENCE [LARGE SCALE GENOMIC DNA]</scope>
    <source>
        <strain evidence="3">cv. CVL-1</strain>
        <tissue evidence="2">Whole seedling</tissue>
    </source>
</reference>
<organism evidence="2 3">
    <name type="scientific">Corchorus capsularis</name>
    <name type="common">Jute</name>
    <dbReference type="NCBI Taxonomy" id="210143"/>
    <lineage>
        <taxon>Eukaryota</taxon>
        <taxon>Viridiplantae</taxon>
        <taxon>Streptophyta</taxon>
        <taxon>Embryophyta</taxon>
        <taxon>Tracheophyta</taxon>
        <taxon>Spermatophyta</taxon>
        <taxon>Magnoliopsida</taxon>
        <taxon>eudicotyledons</taxon>
        <taxon>Gunneridae</taxon>
        <taxon>Pentapetalae</taxon>
        <taxon>rosids</taxon>
        <taxon>malvids</taxon>
        <taxon>Malvales</taxon>
        <taxon>Malvaceae</taxon>
        <taxon>Grewioideae</taxon>
        <taxon>Apeibeae</taxon>
        <taxon>Corchorus</taxon>
    </lineage>
</organism>
<sequence length="82" mass="8824">MDFGSVACTSASTSTAATTIDSPTSSFSSISPHHALAPILSTVTSNTQNLTNPEPKTTKSRRLCRRESPEYDLSQPSRSPFY</sequence>
<dbReference type="AlphaFoldDB" id="A0A1R3H6H1"/>
<feature type="compositionally biased region" description="Polar residues" evidence="1">
    <location>
        <begin position="41"/>
        <end position="55"/>
    </location>
</feature>
<feature type="region of interest" description="Disordered" evidence="1">
    <location>
        <begin position="1"/>
        <end position="82"/>
    </location>
</feature>
<comment type="caution">
    <text evidence="2">The sequence shown here is derived from an EMBL/GenBank/DDBJ whole genome shotgun (WGS) entry which is preliminary data.</text>
</comment>
<feature type="compositionally biased region" description="Low complexity" evidence="1">
    <location>
        <begin position="1"/>
        <end position="32"/>
    </location>
</feature>
<keyword evidence="3" id="KW-1185">Reference proteome</keyword>
<dbReference type="Proteomes" id="UP000188268">
    <property type="component" value="Unassembled WGS sequence"/>
</dbReference>
<evidence type="ECO:0000256" key="1">
    <source>
        <dbReference type="SAM" id="MobiDB-lite"/>
    </source>
</evidence>
<proteinExistence type="predicted"/>